<accession>A0A4Z2EFY9</accession>
<gene>
    <name evidence="1" type="ORF">EYF80_062293</name>
</gene>
<protein>
    <submittedName>
        <fullName evidence="1">Uncharacterized protein</fullName>
    </submittedName>
</protein>
<sequence length="247" mass="25388">MSKRISSAAGASAASTEGAAVVLVTLTIWASNQAPMFRSRASTSSLIWGRGPMRRAPHGSENAPHFMLAKASRCVCVYLVGPEPGVHELRGGVGLRAGRLGRGAGGRLRLSVSGVLVGLALGGAAAGVGVGELGLLVFALDDVDGRHLVPDEQLHDVVQPHVVVEDGVAVLHLGNGAGEAVVALSTGPDGGQPVGHALNRRQPSGNSLCFSGSTLKSSEIFSRRSSTLVSFDSESTRWVSLPSMVRT</sequence>
<evidence type="ECO:0000313" key="1">
    <source>
        <dbReference type="EMBL" id="TNN27561.1"/>
    </source>
</evidence>
<name>A0A4Z2EFY9_9TELE</name>
<reference evidence="1 2" key="1">
    <citation type="submission" date="2019-03" db="EMBL/GenBank/DDBJ databases">
        <title>First draft genome of Liparis tanakae, snailfish: a comprehensive survey of snailfish specific genes.</title>
        <authorList>
            <person name="Kim W."/>
            <person name="Song I."/>
            <person name="Jeong J.-H."/>
            <person name="Kim D."/>
            <person name="Kim S."/>
            <person name="Ryu S."/>
            <person name="Song J.Y."/>
            <person name="Lee S.K."/>
        </authorList>
    </citation>
    <scope>NUCLEOTIDE SEQUENCE [LARGE SCALE GENOMIC DNA]</scope>
    <source>
        <tissue evidence="1">Muscle</tissue>
    </source>
</reference>
<organism evidence="1 2">
    <name type="scientific">Liparis tanakae</name>
    <name type="common">Tanaka's snailfish</name>
    <dbReference type="NCBI Taxonomy" id="230148"/>
    <lineage>
        <taxon>Eukaryota</taxon>
        <taxon>Metazoa</taxon>
        <taxon>Chordata</taxon>
        <taxon>Craniata</taxon>
        <taxon>Vertebrata</taxon>
        <taxon>Euteleostomi</taxon>
        <taxon>Actinopterygii</taxon>
        <taxon>Neopterygii</taxon>
        <taxon>Teleostei</taxon>
        <taxon>Neoteleostei</taxon>
        <taxon>Acanthomorphata</taxon>
        <taxon>Eupercaria</taxon>
        <taxon>Perciformes</taxon>
        <taxon>Cottioidei</taxon>
        <taxon>Cottales</taxon>
        <taxon>Liparidae</taxon>
        <taxon>Liparis</taxon>
    </lineage>
</organism>
<comment type="caution">
    <text evidence="1">The sequence shown here is derived from an EMBL/GenBank/DDBJ whole genome shotgun (WGS) entry which is preliminary data.</text>
</comment>
<dbReference type="AlphaFoldDB" id="A0A4Z2EFY9"/>
<dbReference type="Proteomes" id="UP000314294">
    <property type="component" value="Unassembled WGS sequence"/>
</dbReference>
<dbReference type="EMBL" id="SRLO01008080">
    <property type="protein sequence ID" value="TNN27561.1"/>
    <property type="molecule type" value="Genomic_DNA"/>
</dbReference>
<evidence type="ECO:0000313" key="2">
    <source>
        <dbReference type="Proteomes" id="UP000314294"/>
    </source>
</evidence>
<proteinExistence type="predicted"/>
<keyword evidence="2" id="KW-1185">Reference proteome</keyword>